<evidence type="ECO:0000313" key="5">
    <source>
        <dbReference type="Proteomes" id="UP001178507"/>
    </source>
</evidence>
<evidence type="ECO:0000313" key="4">
    <source>
        <dbReference type="EMBL" id="CAJ1376277.1"/>
    </source>
</evidence>
<evidence type="ECO:0000256" key="2">
    <source>
        <dbReference type="SAM" id="Phobius"/>
    </source>
</evidence>
<feature type="compositionally biased region" description="Low complexity" evidence="1">
    <location>
        <begin position="1035"/>
        <end position="1044"/>
    </location>
</feature>
<keyword evidence="5" id="KW-1185">Reference proteome</keyword>
<feature type="transmembrane region" description="Helical" evidence="2">
    <location>
        <begin position="294"/>
        <end position="312"/>
    </location>
</feature>
<feature type="transmembrane region" description="Helical" evidence="2">
    <location>
        <begin position="657"/>
        <end position="681"/>
    </location>
</feature>
<feature type="transmembrane region" description="Helical" evidence="2">
    <location>
        <begin position="581"/>
        <end position="601"/>
    </location>
</feature>
<reference evidence="4" key="1">
    <citation type="submission" date="2023-08" db="EMBL/GenBank/DDBJ databases">
        <authorList>
            <person name="Chen Y."/>
            <person name="Shah S."/>
            <person name="Dougan E. K."/>
            <person name="Thang M."/>
            <person name="Chan C."/>
        </authorList>
    </citation>
    <scope>NUCLEOTIDE SEQUENCE</scope>
</reference>
<feature type="transmembrane region" description="Helical" evidence="2">
    <location>
        <begin position="845"/>
        <end position="863"/>
    </location>
</feature>
<keyword evidence="2" id="KW-0472">Membrane</keyword>
<name>A0AA36MR97_9DINO</name>
<feature type="transmembrane region" description="Helical" evidence="2">
    <location>
        <begin position="362"/>
        <end position="381"/>
    </location>
</feature>
<feature type="transmembrane region" description="Helical" evidence="2">
    <location>
        <begin position="875"/>
        <end position="897"/>
    </location>
</feature>
<evidence type="ECO:0000256" key="1">
    <source>
        <dbReference type="SAM" id="MobiDB-lite"/>
    </source>
</evidence>
<keyword evidence="3" id="KW-0732">Signal</keyword>
<accession>A0AA36MR97</accession>
<dbReference type="Proteomes" id="UP001178507">
    <property type="component" value="Unassembled WGS sequence"/>
</dbReference>
<feature type="transmembrane region" description="Helical" evidence="2">
    <location>
        <begin position="152"/>
        <end position="171"/>
    </location>
</feature>
<comment type="caution">
    <text evidence="4">The sequence shown here is derived from an EMBL/GenBank/DDBJ whole genome shotgun (WGS) entry which is preliminary data.</text>
</comment>
<feature type="region of interest" description="Disordered" evidence="1">
    <location>
        <begin position="1014"/>
        <end position="1044"/>
    </location>
</feature>
<proteinExistence type="predicted"/>
<feature type="transmembrane region" description="Helical" evidence="2">
    <location>
        <begin position="804"/>
        <end position="824"/>
    </location>
</feature>
<keyword evidence="2" id="KW-1133">Transmembrane helix</keyword>
<feature type="compositionally biased region" description="Polar residues" evidence="1">
    <location>
        <begin position="1014"/>
        <end position="1023"/>
    </location>
</feature>
<feature type="signal peptide" evidence="3">
    <location>
        <begin position="1"/>
        <end position="25"/>
    </location>
</feature>
<protein>
    <submittedName>
        <fullName evidence="4">Uncharacterized protein</fullName>
    </submittedName>
</protein>
<gene>
    <name evidence="4" type="ORF">EVOR1521_LOCUS5376</name>
</gene>
<keyword evidence="2" id="KW-0812">Transmembrane</keyword>
<organism evidence="4 5">
    <name type="scientific">Effrenium voratum</name>
    <dbReference type="NCBI Taxonomy" id="2562239"/>
    <lineage>
        <taxon>Eukaryota</taxon>
        <taxon>Sar</taxon>
        <taxon>Alveolata</taxon>
        <taxon>Dinophyceae</taxon>
        <taxon>Suessiales</taxon>
        <taxon>Symbiodiniaceae</taxon>
        <taxon>Effrenium</taxon>
    </lineage>
</organism>
<dbReference type="AlphaFoldDB" id="A0AA36MR97"/>
<feature type="transmembrane region" description="Helical" evidence="2">
    <location>
        <begin position="728"/>
        <end position="753"/>
    </location>
</feature>
<dbReference type="EMBL" id="CAUJNA010000378">
    <property type="protein sequence ID" value="CAJ1376277.1"/>
    <property type="molecule type" value="Genomic_DNA"/>
</dbReference>
<sequence length="1044" mass="117179">MDSSIAFLLCGQMARVWLMLVAVAGEKAISDAECGVVDRSEPLRCHQEVTTDCPGLGHLRGVCPEECPFVAPHSYLSCVFQCASASTCSQANANRAFPNNATQLCEPCSVVGCKRCASEDICAECFDHFWPEFGGRVCVYEWDDRAQHGVHAIFAFGLLTVLLLLAGAYIIDRCCGRCLPQEIEGEADELEDEEDALVRAQQESSLPTDHRVTSLSINQGKLHRLRCKVKNLEPHSEALKHSGSLLQHMELQQTSLERGSGRLLGRFKNVPFGVDLRKKFLAGVGLPLFHQWHYFLTLYSLLMCAGTAWIYVGSDLSGQLTRTGLDHASHLPFAENAMALCGLNAEQNHLGLGTQDFGWRAARGYLLLWVLGLILSLLHTMRQKRVCQSFHRRHPSLAEFALKLEGFPPSATNEDQILEFVRQCFGIRDLQISVCYDYRDRRQRVHELLEKILVEEDVTAGAYHPSLAGDKLSEEDRREVRRWCEPGPAALKNAGSVFVIFRYNYDLQSAQQQFPEHHRPSEKVPMLPHSLTPEFLPSAPLHWVGEDGRMHKLTVRDVACEPPEVAWEHLGLGLSAVYRRFALASLAVLVSFGIIAALVFAPLATYSINYVSQAGSLPTGVMMSVMGIVVMTVNWMIGLLHVFVASKVGFSRRDREGLLIFKAFSMLCFVSFLFNVALTIFPESSAHPIRFLLQPLGEGRAITSMQDLSFQVRASVSLFHVLVPGSLFIGYLLFPLQGFVWPFVSTMSCLRLWHRWSFVPELRAREAEKAFEPLGMSLGHDYMGFIVQPLSCSLTLFFASGVAWQTFGCLALWSIFMMPFTRYMHLRAMRRCYFSTNRIDMDVQFVWGFPHSQVLAASAFWLARIHNWSLLIVPVAWLSALAVYHVLLALVVQPLVFPKESCHACSRPSYDEVRTRRFYDWQNCNPIKVLLSHCLEGETPIPPFEVGKEYLQENCSEWKARAEKIRRTHGDMWSLPSDQPPGYAQEICPELFPLMVPEVEDLLQRPMDWIGQASRSFSVTQRGATAPEPAPADPAPADAATGSE</sequence>
<feature type="chain" id="PRO_5041258160" evidence="3">
    <location>
        <begin position="26"/>
        <end position="1044"/>
    </location>
</feature>
<feature type="transmembrane region" description="Helical" evidence="2">
    <location>
        <begin position="621"/>
        <end position="645"/>
    </location>
</feature>
<evidence type="ECO:0000256" key="3">
    <source>
        <dbReference type="SAM" id="SignalP"/>
    </source>
</evidence>